<sequence>MKKIEFDQRIIRGMQHLNALTQLDLVWFSPAFERVHSLAKQPIPQVLDFDPEEDNPRIAALCMETAPPSSCVASTRGDLEFVFIPLLFQDAPAGYLRMGPFLTSPKDDASISRLMVHWGLPLFQRHLLRNYYDSLKILSDNYSQHLSFIGMNLFGSSTHDVPTANYHALGGGPQAAEGAPAADATEDMLALRYGYEHELRRAVARGDETQVEKLIRQIETETPIKDRFPENPLRSAKNIAIVMNTIFRHAAEEGGLHPVYLDQLSMRFAILIEQASTRAGIYKLQTEMYQSYTRAVKEHAYPQLSPSLRRVVDTIQLHLDEDLGVTALARRFEMQPSNLANQFKAQMGCTLSEFVNRLRVQEACHHLRHTGLSVQEISRLVGIDDPNYFSRVFRKHKHLSPTGYRRASHAEEEGRGARKGRPQTV</sequence>
<evidence type="ECO:0000256" key="1">
    <source>
        <dbReference type="ARBA" id="ARBA00023015"/>
    </source>
</evidence>
<protein>
    <submittedName>
        <fullName evidence="6">Helix-turn-helix domain-containing protein</fullName>
    </submittedName>
</protein>
<dbReference type="AlphaFoldDB" id="A0A7X5HUM2"/>
<dbReference type="GO" id="GO:0043565">
    <property type="term" value="F:sequence-specific DNA binding"/>
    <property type="evidence" value="ECO:0007669"/>
    <property type="project" value="InterPro"/>
</dbReference>
<feature type="domain" description="HTH araC/xylS-type" evidence="5">
    <location>
        <begin position="309"/>
        <end position="407"/>
    </location>
</feature>
<keyword evidence="7" id="KW-1185">Reference proteome</keyword>
<evidence type="ECO:0000256" key="3">
    <source>
        <dbReference type="ARBA" id="ARBA00023163"/>
    </source>
</evidence>
<feature type="region of interest" description="Disordered" evidence="4">
    <location>
        <begin position="400"/>
        <end position="425"/>
    </location>
</feature>
<name>A0A7X5HUM2_9FIRM</name>
<dbReference type="Proteomes" id="UP000461585">
    <property type="component" value="Unassembled WGS sequence"/>
</dbReference>
<dbReference type="PROSITE" id="PS01124">
    <property type="entry name" value="HTH_ARAC_FAMILY_2"/>
    <property type="match status" value="1"/>
</dbReference>
<dbReference type="InterPro" id="IPR009057">
    <property type="entry name" value="Homeodomain-like_sf"/>
</dbReference>
<dbReference type="EMBL" id="JAAEEH010000007">
    <property type="protein sequence ID" value="NDL66939.1"/>
    <property type="molecule type" value="Genomic_DNA"/>
</dbReference>
<keyword evidence="2" id="KW-0238">DNA-binding</keyword>
<organism evidence="6 7">
    <name type="scientific">Anaerotalea alkaliphila</name>
    <dbReference type="NCBI Taxonomy" id="2662126"/>
    <lineage>
        <taxon>Bacteria</taxon>
        <taxon>Bacillati</taxon>
        <taxon>Bacillota</taxon>
        <taxon>Clostridia</taxon>
        <taxon>Eubacteriales</taxon>
        <taxon>Anaerotalea</taxon>
    </lineage>
</organism>
<gene>
    <name evidence="6" type="ORF">GXN74_04145</name>
</gene>
<reference evidence="6 7" key="1">
    <citation type="submission" date="2020-01" db="EMBL/GenBank/DDBJ databases">
        <title>Anaeroalcalibacter tamaniensis gen. nov., sp. nov., moderately halophilic strictly anaerobic fermenter bacterium from mud volcano of Taman peninsula.</title>
        <authorList>
            <person name="Frolova A."/>
            <person name="Merkel A.Y."/>
            <person name="Slobodkin A.I."/>
        </authorList>
    </citation>
    <scope>NUCLEOTIDE SEQUENCE [LARGE SCALE GENOMIC DNA]</scope>
    <source>
        <strain evidence="6 7">F-3ap</strain>
    </source>
</reference>
<evidence type="ECO:0000313" key="6">
    <source>
        <dbReference type="EMBL" id="NDL66939.1"/>
    </source>
</evidence>
<keyword evidence="3" id="KW-0804">Transcription</keyword>
<evidence type="ECO:0000256" key="2">
    <source>
        <dbReference type="ARBA" id="ARBA00023125"/>
    </source>
</evidence>
<evidence type="ECO:0000313" key="7">
    <source>
        <dbReference type="Proteomes" id="UP000461585"/>
    </source>
</evidence>
<dbReference type="GO" id="GO:0003700">
    <property type="term" value="F:DNA-binding transcription factor activity"/>
    <property type="evidence" value="ECO:0007669"/>
    <property type="project" value="InterPro"/>
</dbReference>
<dbReference type="InterPro" id="IPR018060">
    <property type="entry name" value="HTH_AraC"/>
</dbReference>
<dbReference type="PANTHER" id="PTHR43280:SF2">
    <property type="entry name" value="HTH-TYPE TRANSCRIPTIONAL REGULATOR EXSA"/>
    <property type="match status" value="1"/>
</dbReference>
<dbReference type="RefSeq" id="WP_162369664.1">
    <property type="nucleotide sequence ID" value="NZ_JAAEEH010000007.1"/>
</dbReference>
<dbReference type="PANTHER" id="PTHR43280">
    <property type="entry name" value="ARAC-FAMILY TRANSCRIPTIONAL REGULATOR"/>
    <property type="match status" value="1"/>
</dbReference>
<evidence type="ECO:0000259" key="5">
    <source>
        <dbReference type="PROSITE" id="PS01124"/>
    </source>
</evidence>
<keyword evidence="1" id="KW-0805">Transcription regulation</keyword>
<dbReference type="Gene3D" id="1.10.10.60">
    <property type="entry name" value="Homeodomain-like"/>
    <property type="match status" value="2"/>
</dbReference>
<dbReference type="SUPFAM" id="SSF46689">
    <property type="entry name" value="Homeodomain-like"/>
    <property type="match status" value="2"/>
</dbReference>
<comment type="caution">
    <text evidence="6">The sequence shown here is derived from an EMBL/GenBank/DDBJ whole genome shotgun (WGS) entry which is preliminary data.</text>
</comment>
<dbReference type="SMART" id="SM00342">
    <property type="entry name" value="HTH_ARAC"/>
    <property type="match status" value="1"/>
</dbReference>
<accession>A0A7X5HUM2</accession>
<dbReference type="Pfam" id="PF12833">
    <property type="entry name" value="HTH_18"/>
    <property type="match status" value="1"/>
</dbReference>
<evidence type="ECO:0000256" key="4">
    <source>
        <dbReference type="SAM" id="MobiDB-lite"/>
    </source>
</evidence>
<proteinExistence type="predicted"/>